<comment type="caution">
    <text evidence="3">The sequence shown here is derived from an EMBL/GenBank/DDBJ whole genome shotgun (WGS) entry which is preliminary data.</text>
</comment>
<protein>
    <submittedName>
        <fullName evidence="3">Uncharacterized protein</fullName>
    </submittedName>
</protein>
<accession>A0A2G8KUP6</accession>
<dbReference type="SMART" id="SM00248">
    <property type="entry name" value="ANK"/>
    <property type="match status" value="3"/>
</dbReference>
<organism evidence="3 4">
    <name type="scientific">Stichopus japonicus</name>
    <name type="common">Sea cucumber</name>
    <dbReference type="NCBI Taxonomy" id="307972"/>
    <lineage>
        <taxon>Eukaryota</taxon>
        <taxon>Metazoa</taxon>
        <taxon>Echinodermata</taxon>
        <taxon>Eleutherozoa</taxon>
        <taxon>Echinozoa</taxon>
        <taxon>Holothuroidea</taxon>
        <taxon>Aspidochirotacea</taxon>
        <taxon>Aspidochirotida</taxon>
        <taxon>Stichopodidae</taxon>
        <taxon>Apostichopus</taxon>
    </lineage>
</organism>
<dbReference type="Pfam" id="PF00023">
    <property type="entry name" value="Ank"/>
    <property type="match status" value="1"/>
</dbReference>
<evidence type="ECO:0000256" key="1">
    <source>
        <dbReference type="PROSITE-ProRule" id="PRU00023"/>
    </source>
</evidence>
<gene>
    <name evidence="3" type="ORF">BSL78_11384</name>
</gene>
<feature type="repeat" description="ANK" evidence="1">
    <location>
        <begin position="1"/>
        <end position="32"/>
    </location>
</feature>
<dbReference type="GO" id="GO:0005929">
    <property type="term" value="C:cilium"/>
    <property type="evidence" value="ECO:0007669"/>
    <property type="project" value="TreeGrafter"/>
</dbReference>
<keyword evidence="1" id="KW-0040">ANK repeat</keyword>
<dbReference type="OrthoDB" id="5406014at2759"/>
<dbReference type="AlphaFoldDB" id="A0A2G8KUP6"/>
<reference evidence="3 4" key="1">
    <citation type="journal article" date="2017" name="PLoS Biol.">
        <title>The sea cucumber genome provides insights into morphological evolution and visceral regeneration.</title>
        <authorList>
            <person name="Zhang X."/>
            <person name="Sun L."/>
            <person name="Yuan J."/>
            <person name="Sun Y."/>
            <person name="Gao Y."/>
            <person name="Zhang L."/>
            <person name="Li S."/>
            <person name="Dai H."/>
            <person name="Hamel J.F."/>
            <person name="Liu C."/>
            <person name="Yu Y."/>
            <person name="Liu S."/>
            <person name="Lin W."/>
            <person name="Guo K."/>
            <person name="Jin S."/>
            <person name="Xu P."/>
            <person name="Storey K.B."/>
            <person name="Huan P."/>
            <person name="Zhang T."/>
            <person name="Zhou Y."/>
            <person name="Zhang J."/>
            <person name="Lin C."/>
            <person name="Li X."/>
            <person name="Xing L."/>
            <person name="Huo D."/>
            <person name="Sun M."/>
            <person name="Wang L."/>
            <person name="Mercier A."/>
            <person name="Li F."/>
            <person name="Yang H."/>
            <person name="Xiang J."/>
        </authorList>
    </citation>
    <scope>NUCLEOTIDE SEQUENCE [LARGE SCALE GENOMIC DNA]</scope>
    <source>
        <strain evidence="3">Shaxun</strain>
        <tissue evidence="3">Muscle</tissue>
    </source>
</reference>
<evidence type="ECO:0000313" key="4">
    <source>
        <dbReference type="Proteomes" id="UP000230750"/>
    </source>
</evidence>
<feature type="region of interest" description="Disordered" evidence="2">
    <location>
        <begin position="377"/>
        <end position="415"/>
    </location>
</feature>
<feature type="compositionally biased region" description="Polar residues" evidence="2">
    <location>
        <begin position="402"/>
        <end position="413"/>
    </location>
</feature>
<evidence type="ECO:0000256" key="2">
    <source>
        <dbReference type="SAM" id="MobiDB-lite"/>
    </source>
</evidence>
<dbReference type="Gene3D" id="1.25.40.20">
    <property type="entry name" value="Ankyrin repeat-containing domain"/>
    <property type="match status" value="1"/>
</dbReference>
<name>A0A2G8KUP6_STIJA</name>
<feature type="region of interest" description="Disordered" evidence="2">
    <location>
        <begin position="434"/>
        <end position="469"/>
    </location>
</feature>
<proteinExistence type="predicted"/>
<dbReference type="InterPro" id="IPR002110">
    <property type="entry name" value="Ankyrin_rpt"/>
</dbReference>
<sequence>MEPELHVAIRKGQFHDIRLLVSAGMDVNVRDNEGKTPLITCTFLCQEDWAVGIARMILQNGGLIGMKDKSGRNGLMYAAIFQRLELVRLFLNAVDYNINDTDRFGNSALFYAASAGDAVVTHEIVQRLKHFKMSMDISNKWGMTPLMEACRLGHKECSSVLRNVGLSDETVCDKILGWNAQKWATERDREVEARQRKRSLYEKPWLENSKGKQNSPTDVLISSLSSNDGSWFTRSVSLSSSVSSSCSSSTTEPRQEKLPMLKCRRRIKIEKIKRNWVAETVSKNTIEVKYQPSPLNYAVISANRVPGGISTGKKTRPVGLKMHQLPEHYNSQPWLDDFKQIFRQYELQVTDSYRKTAVAPIHQEVALSQVIVKKGAKERDDDKKVLDHRQNAMRGSNGDGKTMSSWPSLSSVASGKKSRTADDIVDIFLGSARSKKEGFTQSNEAESQRRKGRSGKGTLGKIRQRKEVQ</sequence>
<dbReference type="InterPro" id="IPR036770">
    <property type="entry name" value="Ankyrin_rpt-contain_sf"/>
</dbReference>
<dbReference type="STRING" id="307972.A0A2G8KUP6"/>
<evidence type="ECO:0000313" key="3">
    <source>
        <dbReference type="EMBL" id="PIK51711.1"/>
    </source>
</evidence>
<dbReference type="SUPFAM" id="SSF48403">
    <property type="entry name" value="Ankyrin repeat"/>
    <property type="match status" value="1"/>
</dbReference>
<dbReference type="PANTHER" id="PTHR24184">
    <property type="entry name" value="SI:CH211-189E2.2"/>
    <property type="match status" value="1"/>
</dbReference>
<dbReference type="PANTHER" id="PTHR24184:SF11">
    <property type="entry name" value="ANKYRIN REPEAT AND SOCS BOX CONTAINING 3"/>
    <property type="match status" value="1"/>
</dbReference>
<dbReference type="PROSITE" id="PS50297">
    <property type="entry name" value="ANK_REP_REGION"/>
    <property type="match status" value="1"/>
</dbReference>
<dbReference type="Pfam" id="PF12796">
    <property type="entry name" value="Ank_2"/>
    <property type="match status" value="1"/>
</dbReference>
<keyword evidence="4" id="KW-1185">Reference proteome</keyword>
<feature type="compositionally biased region" description="Basic and acidic residues" evidence="2">
    <location>
        <begin position="377"/>
        <end position="390"/>
    </location>
</feature>
<dbReference type="EMBL" id="MRZV01000359">
    <property type="protein sequence ID" value="PIK51711.1"/>
    <property type="molecule type" value="Genomic_DNA"/>
</dbReference>
<dbReference type="Proteomes" id="UP000230750">
    <property type="component" value="Unassembled WGS sequence"/>
</dbReference>
<dbReference type="PROSITE" id="PS50088">
    <property type="entry name" value="ANK_REPEAT"/>
    <property type="match status" value="1"/>
</dbReference>